<dbReference type="Proteomes" id="UP000789572">
    <property type="component" value="Unassembled WGS sequence"/>
</dbReference>
<name>A0A9N9C7L2_9GLOM</name>
<dbReference type="GO" id="GO:0003676">
    <property type="term" value="F:nucleic acid binding"/>
    <property type="evidence" value="ECO:0007669"/>
    <property type="project" value="InterPro"/>
</dbReference>
<accession>A0A9N9C7L2</accession>
<sequence length="387" mass="42922">NEALTRHFSQFGEVKVVRDYKGHPNQRFVEFWDSRACVRAFASTLNASYNGGYFDCKYAWDISAKQRASNSLLNRLAIKAKEAARYAVRNGYSGALEKVSFADYNNNNNDYQLRLSGGNEEYHLQAYGHDTDILSNGCHGHDSRHYENGVYPSPQLSHDSPPQSQSNTPYDSQYPSTHSSQALTSDYVSMSQQERLEQAQKVQKMLAMVTIQQQQQPHVQAQSTNLQLSLQSITRGSDQCLNPTAITPVINTTFLNGSVAVSSLTNQMYMNGTSNQVSNSISQSSDLSKSGSVSENTSQNTTINHLLALLEQVKQTQSTSSYNTQSSTQIPQQQLSFTNHLSYSPTAPQITASQITTSQYSYPISPQMSRAQAHVFTPGTYPYIPGT</sequence>
<proteinExistence type="predicted"/>
<evidence type="ECO:0000256" key="1">
    <source>
        <dbReference type="SAM" id="MobiDB-lite"/>
    </source>
</evidence>
<feature type="region of interest" description="Disordered" evidence="1">
    <location>
        <begin position="138"/>
        <end position="180"/>
    </location>
</feature>
<dbReference type="InterPro" id="IPR035979">
    <property type="entry name" value="RBD_domain_sf"/>
</dbReference>
<dbReference type="SUPFAM" id="SSF54928">
    <property type="entry name" value="RNA-binding domain, RBD"/>
    <property type="match status" value="1"/>
</dbReference>
<dbReference type="AlphaFoldDB" id="A0A9N9C7L2"/>
<reference evidence="2" key="1">
    <citation type="submission" date="2021-06" db="EMBL/GenBank/DDBJ databases">
        <authorList>
            <person name="Kallberg Y."/>
            <person name="Tangrot J."/>
            <person name="Rosling A."/>
        </authorList>
    </citation>
    <scope>NUCLEOTIDE SEQUENCE</scope>
    <source>
        <strain evidence="2">IA702</strain>
    </source>
</reference>
<evidence type="ECO:0000313" key="2">
    <source>
        <dbReference type="EMBL" id="CAG8593539.1"/>
    </source>
</evidence>
<gene>
    <name evidence="2" type="ORF">POCULU_LOCUS7098</name>
</gene>
<evidence type="ECO:0000313" key="3">
    <source>
        <dbReference type="Proteomes" id="UP000789572"/>
    </source>
</evidence>
<protein>
    <submittedName>
        <fullName evidence="2">5006_t:CDS:1</fullName>
    </submittedName>
</protein>
<dbReference type="EMBL" id="CAJVPJ010001499">
    <property type="protein sequence ID" value="CAG8593539.1"/>
    <property type="molecule type" value="Genomic_DNA"/>
</dbReference>
<feature type="compositionally biased region" description="Polar residues" evidence="1">
    <location>
        <begin position="154"/>
        <end position="180"/>
    </location>
</feature>
<feature type="compositionally biased region" description="Low complexity" evidence="1">
    <location>
        <begin position="275"/>
        <end position="294"/>
    </location>
</feature>
<feature type="non-terminal residue" evidence="2">
    <location>
        <position position="387"/>
    </location>
</feature>
<feature type="region of interest" description="Disordered" evidence="1">
    <location>
        <begin position="275"/>
        <end position="298"/>
    </location>
</feature>
<organism evidence="2 3">
    <name type="scientific">Paraglomus occultum</name>
    <dbReference type="NCBI Taxonomy" id="144539"/>
    <lineage>
        <taxon>Eukaryota</taxon>
        <taxon>Fungi</taxon>
        <taxon>Fungi incertae sedis</taxon>
        <taxon>Mucoromycota</taxon>
        <taxon>Glomeromycotina</taxon>
        <taxon>Glomeromycetes</taxon>
        <taxon>Paraglomerales</taxon>
        <taxon>Paraglomeraceae</taxon>
        <taxon>Paraglomus</taxon>
    </lineage>
</organism>
<keyword evidence="3" id="KW-1185">Reference proteome</keyword>
<comment type="caution">
    <text evidence="2">The sequence shown here is derived from an EMBL/GenBank/DDBJ whole genome shotgun (WGS) entry which is preliminary data.</text>
</comment>
<dbReference type="OrthoDB" id="439808at2759"/>